<gene>
    <name evidence="2" type="ordered locus">Geob_3325</name>
</gene>
<name>B9M4Y4_GEODF</name>
<accession>B9M4Y4</accession>
<reference evidence="2 3" key="1">
    <citation type="submission" date="2009-01" db="EMBL/GenBank/DDBJ databases">
        <title>Complete sequence of Geobacter sp. FRC-32.</title>
        <authorList>
            <consortium name="US DOE Joint Genome Institute"/>
            <person name="Lucas S."/>
            <person name="Copeland A."/>
            <person name="Lapidus A."/>
            <person name="Glavina del Rio T."/>
            <person name="Dalin E."/>
            <person name="Tice H."/>
            <person name="Bruce D."/>
            <person name="Goodwin L."/>
            <person name="Pitluck S."/>
            <person name="Saunders E."/>
            <person name="Brettin T."/>
            <person name="Detter J.C."/>
            <person name="Han C."/>
            <person name="Larimer F."/>
            <person name="Land M."/>
            <person name="Hauser L."/>
            <person name="Kyrpides N."/>
            <person name="Ovchinnikova G."/>
            <person name="Kostka J."/>
            <person name="Richardson P."/>
        </authorList>
    </citation>
    <scope>NUCLEOTIDE SEQUENCE [LARGE SCALE GENOMIC DNA]</scope>
    <source>
        <strain evidence="3">DSM 22248 / JCM 15807 / FRC-32</strain>
    </source>
</reference>
<evidence type="ECO:0000256" key="1">
    <source>
        <dbReference type="SAM" id="Phobius"/>
    </source>
</evidence>
<dbReference type="EMBL" id="CP001390">
    <property type="protein sequence ID" value="ACM21668.1"/>
    <property type="molecule type" value="Genomic_DNA"/>
</dbReference>
<dbReference type="STRING" id="316067.Geob_3325"/>
<evidence type="ECO:0000313" key="2">
    <source>
        <dbReference type="EMBL" id="ACM21668.1"/>
    </source>
</evidence>
<keyword evidence="1" id="KW-1133">Transmembrane helix</keyword>
<feature type="transmembrane region" description="Helical" evidence="1">
    <location>
        <begin position="6"/>
        <end position="29"/>
    </location>
</feature>
<feature type="transmembrane region" description="Helical" evidence="1">
    <location>
        <begin position="36"/>
        <end position="58"/>
    </location>
</feature>
<sequence length="212" mass="23652">MASLLVLAVIGGYIILSALAVCFVVRAVTKGRKIKLVAGIVATIVVTLPVTTVLLEYVQTKHRLERYCREEAKVIIFKSLEEWKRENPGVAKNLKPYDDKNAPDIISKGDGLHNSSTTKFLNPRFAHITKKEGPLQLNVFRHSEELVDTKTGQVIAILTDFSSGYGNPFLGARYGWRSYKVWLATDNCPSFDKNVTVFSNYFESIKNIGGIK</sequence>
<keyword evidence="1" id="KW-0472">Membrane</keyword>
<keyword evidence="3" id="KW-1185">Reference proteome</keyword>
<evidence type="ECO:0000313" key="3">
    <source>
        <dbReference type="Proteomes" id="UP000007721"/>
    </source>
</evidence>
<dbReference type="RefSeq" id="WP_012648396.1">
    <property type="nucleotide sequence ID" value="NC_011979.1"/>
</dbReference>
<dbReference type="Proteomes" id="UP000007721">
    <property type="component" value="Chromosome"/>
</dbReference>
<dbReference type="HOGENOM" id="CLU_1298303_0_0_7"/>
<dbReference type="AlphaFoldDB" id="B9M4Y4"/>
<dbReference type="KEGG" id="geo:Geob_3325"/>
<organism evidence="2 3">
    <name type="scientific">Geotalea daltonii (strain DSM 22248 / JCM 15807 / FRC-32)</name>
    <name type="common">Geobacter daltonii</name>
    <dbReference type="NCBI Taxonomy" id="316067"/>
    <lineage>
        <taxon>Bacteria</taxon>
        <taxon>Pseudomonadati</taxon>
        <taxon>Thermodesulfobacteriota</taxon>
        <taxon>Desulfuromonadia</taxon>
        <taxon>Geobacterales</taxon>
        <taxon>Geobacteraceae</taxon>
        <taxon>Geotalea</taxon>
    </lineage>
</organism>
<protein>
    <submittedName>
        <fullName evidence="2">Uncharacterized protein</fullName>
    </submittedName>
</protein>
<keyword evidence="1" id="KW-0812">Transmembrane</keyword>
<dbReference type="OrthoDB" id="7029786at2"/>
<proteinExistence type="predicted"/>